<evidence type="ECO:0000256" key="1">
    <source>
        <dbReference type="ARBA" id="ARBA00007274"/>
    </source>
</evidence>
<dbReference type="PANTHER" id="PTHR43300:SF7">
    <property type="entry name" value="UDP-N-ACETYLBACILLOSAMINE N-ACETYLTRANSFERASE"/>
    <property type="match status" value="1"/>
</dbReference>
<dbReference type="Gene3D" id="3.40.50.20">
    <property type="match status" value="1"/>
</dbReference>
<dbReference type="Proteomes" id="UP001597163">
    <property type="component" value="Unassembled WGS sequence"/>
</dbReference>
<comment type="similarity">
    <text evidence="1">Belongs to the transferase hexapeptide repeat family.</text>
</comment>
<dbReference type="RefSeq" id="WP_311938413.1">
    <property type="nucleotide sequence ID" value="NZ_JAVSCK010000002.1"/>
</dbReference>
<gene>
    <name evidence="3" type="ORF">ACFQ2E_07435</name>
</gene>
<dbReference type="NCBIfam" id="TIGR03570">
    <property type="entry name" value="NeuD_NnaD"/>
    <property type="match status" value="1"/>
</dbReference>
<evidence type="ECO:0000313" key="4">
    <source>
        <dbReference type="Proteomes" id="UP001597163"/>
    </source>
</evidence>
<dbReference type="Pfam" id="PF00132">
    <property type="entry name" value="Hexapep"/>
    <property type="match status" value="1"/>
</dbReference>
<reference evidence="4" key="1">
    <citation type="journal article" date="2019" name="Int. J. Syst. Evol. Microbiol.">
        <title>The Global Catalogue of Microorganisms (GCM) 10K type strain sequencing project: providing services to taxonomists for standard genome sequencing and annotation.</title>
        <authorList>
            <consortium name="The Broad Institute Genomics Platform"/>
            <consortium name="The Broad Institute Genome Sequencing Center for Infectious Disease"/>
            <person name="Wu L."/>
            <person name="Ma J."/>
        </authorList>
    </citation>
    <scope>NUCLEOTIDE SEQUENCE [LARGE SCALE GENOMIC DNA]</scope>
    <source>
        <strain evidence="4">CCUG 63246</strain>
    </source>
</reference>
<sequence>MIKSLILKRIPDRKLFMISLKEKNKVRIYGAGGHSQVIKEVLQENGYNVVETFDDNPSGSHHASKNVVMGARGDLKKFPHSGPPVIIAVGINSDRAEIAGFLKCRYEKAIHKSAIISSTSKVGEGTVVFAGAIIQPNTTVGKHVIVNTGASIDHDNVIGDFAHISPKAALCGHVEVGEGSHVGVGAVVIPKVKIGKWCTIGAGTIVIKDIPDYCTVVGNPGRIIKTNTPK</sequence>
<proteinExistence type="inferred from homology"/>
<accession>A0ABW3RAW5</accession>
<dbReference type="PANTHER" id="PTHR43300">
    <property type="entry name" value="ACETYLTRANSFERASE"/>
    <property type="match status" value="1"/>
</dbReference>
<dbReference type="InterPro" id="IPR020019">
    <property type="entry name" value="AcTrfase_PglD-like"/>
</dbReference>
<comment type="caution">
    <text evidence="3">The sequence shown here is derived from an EMBL/GenBank/DDBJ whole genome shotgun (WGS) entry which is preliminary data.</text>
</comment>
<evidence type="ECO:0000313" key="3">
    <source>
        <dbReference type="EMBL" id="MFD1162244.1"/>
    </source>
</evidence>
<evidence type="ECO:0000259" key="2">
    <source>
        <dbReference type="Pfam" id="PF17836"/>
    </source>
</evidence>
<dbReference type="InterPro" id="IPR001451">
    <property type="entry name" value="Hexapep"/>
</dbReference>
<dbReference type="InterPro" id="IPR011004">
    <property type="entry name" value="Trimer_LpxA-like_sf"/>
</dbReference>
<dbReference type="Pfam" id="PF17836">
    <property type="entry name" value="PglD_N"/>
    <property type="match status" value="1"/>
</dbReference>
<keyword evidence="4" id="KW-1185">Reference proteome</keyword>
<organism evidence="3 4">
    <name type="scientific">Hwangdonia seohaensis</name>
    <dbReference type="NCBI Taxonomy" id="1240727"/>
    <lineage>
        <taxon>Bacteria</taxon>
        <taxon>Pseudomonadati</taxon>
        <taxon>Bacteroidota</taxon>
        <taxon>Flavobacteriia</taxon>
        <taxon>Flavobacteriales</taxon>
        <taxon>Flavobacteriaceae</taxon>
        <taxon>Hwangdonia</taxon>
    </lineage>
</organism>
<protein>
    <submittedName>
        <fullName evidence="3">Acetyltransferase</fullName>
    </submittedName>
</protein>
<dbReference type="EMBL" id="JBHTLJ010000002">
    <property type="protein sequence ID" value="MFD1162244.1"/>
    <property type="molecule type" value="Genomic_DNA"/>
</dbReference>
<dbReference type="InterPro" id="IPR041561">
    <property type="entry name" value="PglD_N"/>
</dbReference>
<dbReference type="CDD" id="cd03360">
    <property type="entry name" value="LbH_AT_putative"/>
    <property type="match status" value="1"/>
</dbReference>
<name>A0ABW3RAW5_9FLAO</name>
<dbReference type="InterPro" id="IPR050179">
    <property type="entry name" value="Trans_hexapeptide_repeat"/>
</dbReference>
<dbReference type="SUPFAM" id="SSF51161">
    <property type="entry name" value="Trimeric LpxA-like enzymes"/>
    <property type="match status" value="1"/>
</dbReference>
<feature type="domain" description="PglD N-terminal" evidence="2">
    <location>
        <begin position="25"/>
        <end position="99"/>
    </location>
</feature>
<dbReference type="Gene3D" id="2.160.10.10">
    <property type="entry name" value="Hexapeptide repeat proteins"/>
    <property type="match status" value="1"/>
</dbReference>